<protein>
    <submittedName>
        <fullName evidence="2">Uncharacterized protein</fullName>
    </submittedName>
</protein>
<sequence length="71" mass="7739">MTIIGTTSRFVSGRSAVQTVYWRAANSAKNGDVQPKLVKTNRTFNYPVPSSVATSELPASRTSPQPIKSFH</sequence>
<comment type="caution">
    <text evidence="2">The sequence shown here is derived from an EMBL/GenBank/DDBJ whole genome shotgun (WGS) entry which is preliminary data.</text>
</comment>
<organism evidence="2 3">
    <name type="scientific">Laodelphax striatellus</name>
    <name type="common">Small brown planthopper</name>
    <name type="synonym">Delphax striatella</name>
    <dbReference type="NCBI Taxonomy" id="195883"/>
    <lineage>
        <taxon>Eukaryota</taxon>
        <taxon>Metazoa</taxon>
        <taxon>Ecdysozoa</taxon>
        <taxon>Arthropoda</taxon>
        <taxon>Hexapoda</taxon>
        <taxon>Insecta</taxon>
        <taxon>Pterygota</taxon>
        <taxon>Neoptera</taxon>
        <taxon>Paraneoptera</taxon>
        <taxon>Hemiptera</taxon>
        <taxon>Auchenorrhyncha</taxon>
        <taxon>Fulgoroidea</taxon>
        <taxon>Delphacidae</taxon>
        <taxon>Criomorphinae</taxon>
        <taxon>Laodelphax</taxon>
    </lineage>
</organism>
<reference evidence="2 3" key="1">
    <citation type="journal article" date="2017" name="Gigascience">
        <title>Genome sequence of the small brown planthopper, Laodelphax striatellus.</title>
        <authorList>
            <person name="Zhu J."/>
            <person name="Jiang F."/>
            <person name="Wang X."/>
            <person name="Yang P."/>
            <person name="Bao Y."/>
            <person name="Zhao W."/>
            <person name="Wang W."/>
            <person name="Lu H."/>
            <person name="Wang Q."/>
            <person name="Cui N."/>
            <person name="Li J."/>
            <person name="Chen X."/>
            <person name="Luo L."/>
            <person name="Yu J."/>
            <person name="Kang L."/>
            <person name="Cui F."/>
        </authorList>
    </citation>
    <scope>NUCLEOTIDE SEQUENCE [LARGE SCALE GENOMIC DNA]</scope>
    <source>
        <strain evidence="2">Lst14</strain>
    </source>
</reference>
<evidence type="ECO:0000313" key="3">
    <source>
        <dbReference type="Proteomes" id="UP000291343"/>
    </source>
</evidence>
<dbReference type="AlphaFoldDB" id="A0A482XLP1"/>
<keyword evidence="3" id="KW-1185">Reference proteome</keyword>
<proteinExistence type="predicted"/>
<dbReference type="OrthoDB" id="7693982at2759"/>
<dbReference type="InParanoid" id="A0A482XLP1"/>
<evidence type="ECO:0000313" key="2">
    <source>
        <dbReference type="EMBL" id="RZF46604.1"/>
    </source>
</evidence>
<feature type="region of interest" description="Disordered" evidence="1">
    <location>
        <begin position="49"/>
        <end position="71"/>
    </location>
</feature>
<name>A0A482XLP1_LAOST</name>
<evidence type="ECO:0000256" key="1">
    <source>
        <dbReference type="SAM" id="MobiDB-lite"/>
    </source>
</evidence>
<dbReference type="EMBL" id="QKKF02005868">
    <property type="protein sequence ID" value="RZF46604.1"/>
    <property type="molecule type" value="Genomic_DNA"/>
</dbReference>
<accession>A0A482XLP1</accession>
<feature type="compositionally biased region" description="Polar residues" evidence="1">
    <location>
        <begin position="60"/>
        <end position="71"/>
    </location>
</feature>
<gene>
    <name evidence="2" type="ORF">LSTR_LSTR002936</name>
</gene>
<dbReference type="Proteomes" id="UP000291343">
    <property type="component" value="Unassembled WGS sequence"/>
</dbReference>